<comment type="similarity">
    <text evidence="1">Belongs to the UPF0337 (CsbD) family.</text>
</comment>
<dbReference type="Pfam" id="PF05532">
    <property type="entry name" value="CsbD"/>
    <property type="match status" value="1"/>
</dbReference>
<evidence type="ECO:0000256" key="1">
    <source>
        <dbReference type="ARBA" id="ARBA00009129"/>
    </source>
</evidence>
<dbReference type="SUPFAM" id="SSF69047">
    <property type="entry name" value="Hypothetical protein YjbJ"/>
    <property type="match status" value="1"/>
</dbReference>
<dbReference type="InterPro" id="IPR008462">
    <property type="entry name" value="CsbD"/>
</dbReference>
<accession>A0ABQ1RJ27</accession>
<protein>
    <submittedName>
        <fullName evidence="4">CsbD family protein</fullName>
    </submittedName>
</protein>
<comment type="caution">
    <text evidence="4">The sequence shown here is derived from an EMBL/GenBank/DDBJ whole genome shotgun (WGS) entry which is preliminary data.</text>
</comment>
<evidence type="ECO:0000313" key="5">
    <source>
        <dbReference type="Proteomes" id="UP000629365"/>
    </source>
</evidence>
<keyword evidence="5" id="KW-1185">Reference proteome</keyword>
<sequence length="57" mass="6009">MGIGDKAKHTAEDIAGHFKEGAGKATDNEKLEAEGKAEQAKADLKKAGDKAKDAFEH</sequence>
<feature type="region of interest" description="Disordered" evidence="2">
    <location>
        <begin position="1"/>
        <end position="57"/>
    </location>
</feature>
<dbReference type="EMBL" id="BMCM01000001">
    <property type="protein sequence ID" value="GGD68087.1"/>
    <property type="molecule type" value="Genomic_DNA"/>
</dbReference>
<evidence type="ECO:0000256" key="2">
    <source>
        <dbReference type="SAM" id="MobiDB-lite"/>
    </source>
</evidence>
<feature type="domain" description="CsbD-like" evidence="3">
    <location>
        <begin position="5"/>
        <end position="57"/>
    </location>
</feature>
<gene>
    <name evidence="4" type="ORF">GCM10007269_08970</name>
</gene>
<reference evidence="5" key="1">
    <citation type="journal article" date="2019" name="Int. J. Syst. Evol. Microbiol.">
        <title>The Global Catalogue of Microorganisms (GCM) 10K type strain sequencing project: providing services to taxonomists for standard genome sequencing and annotation.</title>
        <authorList>
            <consortium name="The Broad Institute Genomics Platform"/>
            <consortium name="The Broad Institute Genome Sequencing Center for Infectious Disease"/>
            <person name="Wu L."/>
            <person name="Ma J."/>
        </authorList>
    </citation>
    <scope>NUCLEOTIDE SEQUENCE [LARGE SCALE GENOMIC DNA]</scope>
    <source>
        <strain evidence="5">CCM 7640</strain>
    </source>
</reference>
<evidence type="ECO:0000313" key="4">
    <source>
        <dbReference type="EMBL" id="GGD68087.1"/>
    </source>
</evidence>
<dbReference type="RefSeq" id="WP_188435344.1">
    <property type="nucleotide sequence ID" value="NZ_BMCM01000001.1"/>
</dbReference>
<evidence type="ECO:0000259" key="3">
    <source>
        <dbReference type="Pfam" id="PF05532"/>
    </source>
</evidence>
<organism evidence="4 5">
    <name type="scientific">Microbacterium murale</name>
    <dbReference type="NCBI Taxonomy" id="1081040"/>
    <lineage>
        <taxon>Bacteria</taxon>
        <taxon>Bacillati</taxon>
        <taxon>Actinomycetota</taxon>
        <taxon>Actinomycetes</taxon>
        <taxon>Micrococcales</taxon>
        <taxon>Microbacteriaceae</taxon>
        <taxon>Microbacterium</taxon>
    </lineage>
</organism>
<dbReference type="Proteomes" id="UP000629365">
    <property type="component" value="Unassembled WGS sequence"/>
</dbReference>
<name>A0ABQ1RJ27_9MICO</name>
<proteinExistence type="inferred from homology"/>
<dbReference type="Gene3D" id="1.10.1470.10">
    <property type="entry name" value="YjbJ"/>
    <property type="match status" value="1"/>
</dbReference>
<dbReference type="InterPro" id="IPR036629">
    <property type="entry name" value="YjbJ_sf"/>
</dbReference>